<dbReference type="Pfam" id="PF05150">
    <property type="entry name" value="Legionella_OMP"/>
    <property type="match status" value="1"/>
</dbReference>
<protein>
    <submittedName>
        <fullName evidence="2">Major outer membrane protein</fullName>
    </submittedName>
</protein>
<sequence>MLNLKKTAVAVLALGSSAVFAGTMGPVCTPGPVTVPCERTAWDFGVYALYLQPSYDVDYGYLFHTTDAFGFSQYHHDLDPDWEWGFKLEGSYHFSTGNDININWYHWEGDDDHHNLNGHFFDPVAFFGPLFGAFQFEPEWDAVNFEFGQHVDFGEFKDIRFHAGLQYARIKHDILASGFVSSPFFPFSTQVDSEWDGVGPRIGLDMTYNFGNGFAIYGNGATAILVGDADFTTTTYVPVAFGNTIVTTSGSKTTIVPELEVKLGAKYTYAMAQGDLSLDAGWMFVNYFNANHLIHVAGGARESNFALQGPYAGLKWVGNV</sequence>
<dbReference type="PATRIC" id="fig|45067.4.peg.1160"/>
<accession>A0A0W0VRC9</accession>
<gene>
    <name evidence="2" type="ORF">Llan_1110</name>
</gene>
<keyword evidence="1" id="KW-0732">Signal</keyword>
<comment type="caution">
    <text evidence="2">The sequence shown here is derived from an EMBL/GenBank/DDBJ whole genome shotgun (WGS) entry which is preliminary data.</text>
</comment>
<keyword evidence="3" id="KW-1185">Reference proteome</keyword>
<dbReference type="AlphaFoldDB" id="A0A0W0VRC9"/>
<proteinExistence type="predicted"/>
<dbReference type="OrthoDB" id="5653740at2"/>
<organism evidence="2 3">
    <name type="scientific">Legionella lansingensis</name>
    <dbReference type="NCBI Taxonomy" id="45067"/>
    <lineage>
        <taxon>Bacteria</taxon>
        <taxon>Pseudomonadati</taxon>
        <taxon>Pseudomonadota</taxon>
        <taxon>Gammaproteobacteria</taxon>
        <taxon>Legionellales</taxon>
        <taxon>Legionellaceae</taxon>
        <taxon>Legionella</taxon>
    </lineage>
</organism>
<dbReference type="InterPro" id="IPR007825">
    <property type="entry name" value="Major_OMP_Legionella"/>
</dbReference>
<dbReference type="Proteomes" id="UP000054869">
    <property type="component" value="Unassembled WGS sequence"/>
</dbReference>
<name>A0A0W0VRC9_9GAMM</name>
<evidence type="ECO:0000313" key="3">
    <source>
        <dbReference type="Proteomes" id="UP000054869"/>
    </source>
</evidence>
<evidence type="ECO:0000313" key="2">
    <source>
        <dbReference type="EMBL" id="KTD22759.1"/>
    </source>
</evidence>
<dbReference type="RefSeq" id="WP_028372824.1">
    <property type="nucleotide sequence ID" value="NZ_CAAAJD010000017.1"/>
</dbReference>
<evidence type="ECO:0000256" key="1">
    <source>
        <dbReference type="SAM" id="SignalP"/>
    </source>
</evidence>
<feature type="chain" id="PRO_5006915023" evidence="1">
    <location>
        <begin position="22"/>
        <end position="320"/>
    </location>
</feature>
<feature type="signal peptide" evidence="1">
    <location>
        <begin position="1"/>
        <end position="21"/>
    </location>
</feature>
<reference evidence="2 3" key="1">
    <citation type="submission" date="2015-11" db="EMBL/GenBank/DDBJ databases">
        <title>Genomic analysis of 38 Legionella species identifies large and diverse effector repertoires.</title>
        <authorList>
            <person name="Burstein D."/>
            <person name="Amaro F."/>
            <person name="Zusman T."/>
            <person name="Lifshitz Z."/>
            <person name="Cohen O."/>
            <person name="Gilbert J.A."/>
            <person name="Pupko T."/>
            <person name="Shuman H.A."/>
            <person name="Segal G."/>
        </authorList>
    </citation>
    <scope>NUCLEOTIDE SEQUENCE [LARGE SCALE GENOMIC DNA]</scope>
    <source>
        <strain evidence="2 3">ATCC 49751</strain>
    </source>
</reference>
<dbReference type="STRING" id="45067.Llan_1110"/>
<dbReference type="EMBL" id="LNYI01000022">
    <property type="protein sequence ID" value="KTD22759.1"/>
    <property type="molecule type" value="Genomic_DNA"/>
</dbReference>
<dbReference type="eggNOG" id="ENOG5032TVQ">
    <property type="taxonomic scope" value="Bacteria"/>
</dbReference>